<feature type="binding site" evidence="7 8">
    <location>
        <position position="280"/>
    </location>
    <ligand>
        <name>Zn(2+)</name>
        <dbReference type="ChEBI" id="CHEBI:29105"/>
    </ligand>
</feature>
<dbReference type="PROSITE" id="PS50970">
    <property type="entry name" value="HCY"/>
    <property type="match status" value="1"/>
</dbReference>
<dbReference type="PANTHER" id="PTHR45833:SF1">
    <property type="entry name" value="METHIONINE SYNTHASE"/>
    <property type="match status" value="1"/>
</dbReference>
<organism evidence="10 11">
    <name type="scientific">Sumerlaea chitinivorans</name>
    <dbReference type="NCBI Taxonomy" id="2250252"/>
    <lineage>
        <taxon>Bacteria</taxon>
        <taxon>Candidatus Sumerlaeota</taxon>
        <taxon>Candidatus Sumerlaeia</taxon>
        <taxon>Candidatus Sumerlaeales</taxon>
        <taxon>Candidatus Sumerlaeaceae</taxon>
        <taxon>Candidatus Sumerlaea</taxon>
    </lineage>
</organism>
<sequence>MAEPKTNLLEALKERVLLADGAMGTQLQERGLEHGACGELWNKAYPDRVRAIHQAYREAGADLILTNTFGGNLVRLAGHQCAQFAYELNYLGAQLAREAAGASGFVLGDIGPLGEFLEPIGDLTKAQAVEAFEPQAQAFADAKTDAILIETMSALDEAECAIEAVRNVAKCPIFLSFTFEVSPAGIHTMTGATPEDVARFATDWGVAVVGTNCGRNLHMQDYVAILERMRNVTSLPLMVQPNAGAPVLSEGKTVYRETHEKMAEWIDAFVAAGAQIVGGCCGTTPAHIREFRRVLDQKA</sequence>
<keyword evidence="3 8" id="KW-0808">Transferase</keyword>
<dbReference type="GO" id="GO:0046653">
    <property type="term" value="P:tetrahydrofolate metabolic process"/>
    <property type="evidence" value="ECO:0007669"/>
    <property type="project" value="TreeGrafter"/>
</dbReference>
<feature type="binding site" evidence="7 8">
    <location>
        <position position="281"/>
    </location>
    <ligand>
        <name>Zn(2+)</name>
        <dbReference type="ChEBI" id="CHEBI:29105"/>
    </ligand>
</feature>
<evidence type="ECO:0000259" key="9">
    <source>
        <dbReference type="PROSITE" id="PS50970"/>
    </source>
</evidence>
<dbReference type="KEGG" id="schv:BRCON_1301"/>
<dbReference type="GO" id="GO:0032259">
    <property type="term" value="P:methylation"/>
    <property type="evidence" value="ECO:0007669"/>
    <property type="project" value="UniProtKB-KW"/>
</dbReference>
<proteinExistence type="inferred from homology"/>
<evidence type="ECO:0000256" key="3">
    <source>
        <dbReference type="ARBA" id="ARBA00022679"/>
    </source>
</evidence>
<evidence type="ECO:0000256" key="1">
    <source>
        <dbReference type="ARBA" id="ARBA00010398"/>
    </source>
</evidence>
<dbReference type="InterPro" id="IPR050554">
    <property type="entry name" value="Met_Synthase/Corrinoid"/>
</dbReference>
<evidence type="ECO:0000256" key="5">
    <source>
        <dbReference type="ARBA" id="ARBA00022723"/>
    </source>
</evidence>
<evidence type="ECO:0000313" key="10">
    <source>
        <dbReference type="EMBL" id="AXA36078.1"/>
    </source>
</evidence>
<evidence type="ECO:0000256" key="2">
    <source>
        <dbReference type="ARBA" id="ARBA00022603"/>
    </source>
</evidence>
<feature type="domain" description="Hcy-binding" evidence="9">
    <location>
        <begin position="5"/>
        <end position="295"/>
    </location>
</feature>
<reference evidence="10 11" key="1">
    <citation type="submission" date="2018-05" db="EMBL/GenBank/DDBJ databases">
        <title>A metagenomic window into the 2 km-deep terrestrial subsurface aquifer revealed taxonomically and functionally diverse microbial community comprising novel uncultured bacterial lineages.</title>
        <authorList>
            <person name="Kadnikov V.V."/>
            <person name="Mardanov A.V."/>
            <person name="Beletsky A.V."/>
            <person name="Banks D."/>
            <person name="Pimenov N.V."/>
            <person name="Frank Y.A."/>
            <person name="Karnachuk O.V."/>
            <person name="Ravin N.V."/>
        </authorList>
    </citation>
    <scope>NUCLEOTIDE SEQUENCE [LARGE SCALE GENOMIC DNA]</scope>
    <source>
        <strain evidence="10">BY</strain>
    </source>
</reference>
<keyword evidence="6" id="KW-0170">Cobalt</keyword>
<dbReference type="SUPFAM" id="SSF82282">
    <property type="entry name" value="Homocysteine S-methyltransferase"/>
    <property type="match status" value="1"/>
</dbReference>
<evidence type="ECO:0000256" key="7">
    <source>
        <dbReference type="PIRSR" id="PIRSR037505-2"/>
    </source>
</evidence>
<keyword evidence="2 8" id="KW-0489">Methyltransferase</keyword>
<evidence type="ECO:0000256" key="4">
    <source>
        <dbReference type="ARBA" id="ARBA00022691"/>
    </source>
</evidence>
<dbReference type="GO" id="GO:0005829">
    <property type="term" value="C:cytosol"/>
    <property type="evidence" value="ECO:0007669"/>
    <property type="project" value="TreeGrafter"/>
</dbReference>
<dbReference type="PIRSF" id="PIRSF037505">
    <property type="entry name" value="Betaine_HMT"/>
    <property type="match status" value="1"/>
</dbReference>
<gene>
    <name evidence="10" type="ORF">BRCON_1301</name>
</gene>
<dbReference type="InterPro" id="IPR017226">
    <property type="entry name" value="BHMT-like"/>
</dbReference>
<dbReference type="EMBL" id="CP030759">
    <property type="protein sequence ID" value="AXA36078.1"/>
    <property type="molecule type" value="Genomic_DNA"/>
</dbReference>
<evidence type="ECO:0000256" key="6">
    <source>
        <dbReference type="ARBA" id="ARBA00023285"/>
    </source>
</evidence>
<evidence type="ECO:0000256" key="8">
    <source>
        <dbReference type="PROSITE-ProRule" id="PRU00333"/>
    </source>
</evidence>
<dbReference type="Gene3D" id="3.20.20.330">
    <property type="entry name" value="Homocysteine-binding-like domain"/>
    <property type="match status" value="1"/>
</dbReference>
<dbReference type="GO" id="GO:0008270">
    <property type="term" value="F:zinc ion binding"/>
    <property type="evidence" value="ECO:0007669"/>
    <property type="project" value="InterPro"/>
</dbReference>
<comment type="cofactor">
    <cofactor evidence="7">
        <name>Zn(2+)</name>
        <dbReference type="ChEBI" id="CHEBI:29105"/>
    </cofactor>
    <text evidence="7">Binds 1 zinc ion per subunit.</text>
</comment>
<protein>
    <submittedName>
        <fullName evidence="10">5-methyltetrahydrofolate--homocysteine methyltransferase</fullName>
    </submittedName>
</protein>
<dbReference type="InterPro" id="IPR003726">
    <property type="entry name" value="HCY_dom"/>
</dbReference>
<name>A0A2Z4Y5C1_SUMC1</name>
<dbReference type="GO" id="GO:0008705">
    <property type="term" value="F:methionine synthase activity"/>
    <property type="evidence" value="ECO:0007669"/>
    <property type="project" value="TreeGrafter"/>
</dbReference>
<accession>A0A2Z4Y5C1</accession>
<feature type="binding site" evidence="7 8">
    <location>
        <position position="213"/>
    </location>
    <ligand>
        <name>Zn(2+)</name>
        <dbReference type="ChEBI" id="CHEBI:29105"/>
    </ligand>
</feature>
<dbReference type="Pfam" id="PF02574">
    <property type="entry name" value="S-methyl_trans"/>
    <property type="match status" value="1"/>
</dbReference>
<dbReference type="AlphaFoldDB" id="A0A2Z4Y5C1"/>
<dbReference type="InterPro" id="IPR036589">
    <property type="entry name" value="HCY_dom_sf"/>
</dbReference>
<evidence type="ECO:0000313" key="11">
    <source>
        <dbReference type="Proteomes" id="UP000262583"/>
    </source>
</evidence>
<keyword evidence="5 7" id="KW-0479">Metal-binding</keyword>
<keyword evidence="4" id="KW-0949">S-adenosyl-L-methionine</keyword>
<dbReference type="Proteomes" id="UP000262583">
    <property type="component" value="Chromosome"/>
</dbReference>
<dbReference type="PANTHER" id="PTHR45833">
    <property type="entry name" value="METHIONINE SYNTHASE"/>
    <property type="match status" value="1"/>
</dbReference>
<dbReference type="GO" id="GO:0050667">
    <property type="term" value="P:homocysteine metabolic process"/>
    <property type="evidence" value="ECO:0007669"/>
    <property type="project" value="TreeGrafter"/>
</dbReference>
<comment type="similarity">
    <text evidence="1">Belongs to the vitamin-B12 dependent methionine synthase family.</text>
</comment>
<keyword evidence="7 8" id="KW-0862">Zinc</keyword>